<dbReference type="Proteomes" id="UP001153636">
    <property type="component" value="Chromosome 12"/>
</dbReference>
<evidence type="ECO:0000313" key="1">
    <source>
        <dbReference type="EMBL" id="CAH1101784.1"/>
    </source>
</evidence>
<dbReference type="AlphaFoldDB" id="A0A9P0CME6"/>
<reference evidence="1" key="1">
    <citation type="submission" date="2022-01" db="EMBL/GenBank/DDBJ databases">
        <authorList>
            <person name="King R."/>
        </authorList>
    </citation>
    <scope>NUCLEOTIDE SEQUENCE</scope>
</reference>
<dbReference type="PANTHER" id="PTHR46409:SF1">
    <property type="entry name" value="HTH PSQ-TYPE DOMAIN-CONTAINING PROTEIN"/>
    <property type="match status" value="1"/>
</dbReference>
<protein>
    <submittedName>
        <fullName evidence="1">Uncharacterized protein</fullName>
    </submittedName>
</protein>
<gene>
    <name evidence="1" type="ORF">PSYICH_LOCUS3288</name>
</gene>
<accession>A0A9P0CME6</accession>
<organism evidence="1 2">
    <name type="scientific">Psylliodes chrysocephalus</name>
    <dbReference type="NCBI Taxonomy" id="3402493"/>
    <lineage>
        <taxon>Eukaryota</taxon>
        <taxon>Metazoa</taxon>
        <taxon>Ecdysozoa</taxon>
        <taxon>Arthropoda</taxon>
        <taxon>Hexapoda</taxon>
        <taxon>Insecta</taxon>
        <taxon>Pterygota</taxon>
        <taxon>Neoptera</taxon>
        <taxon>Endopterygota</taxon>
        <taxon>Coleoptera</taxon>
        <taxon>Polyphaga</taxon>
        <taxon>Cucujiformia</taxon>
        <taxon>Chrysomeloidea</taxon>
        <taxon>Chrysomelidae</taxon>
        <taxon>Galerucinae</taxon>
        <taxon>Alticini</taxon>
        <taxon>Psylliodes</taxon>
    </lineage>
</organism>
<evidence type="ECO:0000313" key="2">
    <source>
        <dbReference type="Proteomes" id="UP001153636"/>
    </source>
</evidence>
<dbReference type="OrthoDB" id="6773229at2759"/>
<proteinExistence type="predicted"/>
<keyword evidence="2" id="KW-1185">Reference proteome</keyword>
<dbReference type="EMBL" id="OV651824">
    <property type="protein sequence ID" value="CAH1101784.1"/>
    <property type="molecule type" value="Genomic_DNA"/>
</dbReference>
<dbReference type="PANTHER" id="PTHR46409">
    <property type="entry name" value="HTH PSQ-TYPE DOMAIN-CONTAINING PROTEIN"/>
    <property type="match status" value="1"/>
</dbReference>
<name>A0A9P0CME6_9CUCU</name>
<sequence length="351" mass="40461">MPKQKRKTSSDVLFHWKNSYKIRKLEPAETIESFIEKWPILKSPLAPELVNVDFQIKHSQPEDFHLDNFHNFFDAVLALRKNSLTATDTTLLELLDGELTNGKYIIYSATAIKLYILPALVPPKTQVQAGKTNWKPSISEARDAFLVHVKIPGDLEKAKKDQIVYMFKKELTVQPYIILIEPTLSNITGSFVMVNNYEYKCNYTREWVRELSLRRILKAREISQETVRLKHFVVPKINFSATDYFELIYWNECDVTPSSVSSDFTDDILRDLIKETEIPDFHFLKFPVPQLACKCKKGCHGECACRKSSLKCLITCPHCKIACQYASNEDIDDLTDDEDDPQEVALQLSEN</sequence>